<gene>
    <name evidence="2" type="ORF">METZ01_LOCUS15679</name>
</gene>
<protein>
    <submittedName>
        <fullName evidence="2">Uncharacterized protein</fullName>
    </submittedName>
</protein>
<dbReference type="EMBL" id="UINC01000889">
    <property type="protein sequence ID" value="SUZ62825.1"/>
    <property type="molecule type" value="Genomic_DNA"/>
</dbReference>
<proteinExistence type="predicted"/>
<sequence>MTNFKNRMPVPSEGESNSSSKRTEW</sequence>
<name>A0A381P7B8_9ZZZZ</name>
<reference evidence="2" key="1">
    <citation type="submission" date="2018-05" db="EMBL/GenBank/DDBJ databases">
        <authorList>
            <person name="Lanie J.A."/>
            <person name="Ng W.-L."/>
            <person name="Kazmierczak K.M."/>
            <person name="Andrzejewski T.M."/>
            <person name="Davidsen T.M."/>
            <person name="Wayne K.J."/>
            <person name="Tettelin H."/>
            <person name="Glass J.I."/>
            <person name="Rusch D."/>
            <person name="Podicherti R."/>
            <person name="Tsui H.-C.T."/>
            <person name="Winkler M.E."/>
        </authorList>
    </citation>
    <scope>NUCLEOTIDE SEQUENCE</scope>
</reference>
<feature type="non-terminal residue" evidence="2">
    <location>
        <position position="25"/>
    </location>
</feature>
<feature type="region of interest" description="Disordered" evidence="1">
    <location>
        <begin position="1"/>
        <end position="25"/>
    </location>
</feature>
<organism evidence="2">
    <name type="scientific">marine metagenome</name>
    <dbReference type="NCBI Taxonomy" id="408172"/>
    <lineage>
        <taxon>unclassified sequences</taxon>
        <taxon>metagenomes</taxon>
        <taxon>ecological metagenomes</taxon>
    </lineage>
</organism>
<evidence type="ECO:0000313" key="2">
    <source>
        <dbReference type="EMBL" id="SUZ62825.1"/>
    </source>
</evidence>
<dbReference type="AlphaFoldDB" id="A0A381P7B8"/>
<accession>A0A381P7B8</accession>
<feature type="compositionally biased region" description="Polar residues" evidence="1">
    <location>
        <begin position="14"/>
        <end position="25"/>
    </location>
</feature>
<evidence type="ECO:0000256" key="1">
    <source>
        <dbReference type="SAM" id="MobiDB-lite"/>
    </source>
</evidence>